<protein>
    <submittedName>
        <fullName evidence="2">Uncharacterized protein</fullName>
    </submittedName>
</protein>
<keyword evidence="1" id="KW-1133">Transmembrane helix</keyword>
<dbReference type="Proteomes" id="UP000675047">
    <property type="component" value="Unassembled WGS sequence"/>
</dbReference>
<sequence length="199" mass="23767">MEEYSNGLIIFISALIPTLITLWLNERVKGSVKNSFDEKLAQFQIELNHLKTKENFKFTKLHEKRLVVLEKTYHFIYESLELLKDYVQPFKFIPEGTTFEEGERILSDKFTDKHLEFHKYFNYNIIYFDDSIENLLNSYFDQMAEIYITYDTDQSNLMENPQPEQGISLNSKQAHTLIHEKLKPLKRQIEINFRKLLGE</sequence>
<evidence type="ECO:0000256" key="1">
    <source>
        <dbReference type="SAM" id="Phobius"/>
    </source>
</evidence>
<gene>
    <name evidence="2" type="ORF">J3495_03885</name>
</gene>
<evidence type="ECO:0000313" key="3">
    <source>
        <dbReference type="Proteomes" id="UP000675047"/>
    </source>
</evidence>
<comment type="caution">
    <text evidence="2">The sequence shown here is derived from an EMBL/GenBank/DDBJ whole genome shotgun (WGS) entry which is preliminary data.</text>
</comment>
<proteinExistence type="predicted"/>
<feature type="transmembrane region" description="Helical" evidence="1">
    <location>
        <begin position="6"/>
        <end position="24"/>
    </location>
</feature>
<reference evidence="2 3" key="1">
    <citation type="submission" date="2021-03" db="EMBL/GenBank/DDBJ databases">
        <title>Flavobacterium Flabelliformis Sp. Nov. And Flavobacterium Geliluteum Sp. Nov., Two Novel Multidrug Resistant Psychrophilic Species Isolated From Antarctica.</title>
        <authorList>
            <person name="Kralova S."/>
            <person name="Busse H.J."/>
            <person name="Bezdicek M."/>
            <person name="Nykrynova M."/>
            <person name="Kroupova E."/>
            <person name="Krsek D."/>
            <person name="Sedlacek I."/>
        </authorList>
    </citation>
    <scope>NUCLEOTIDE SEQUENCE [LARGE SCALE GENOMIC DNA]</scope>
    <source>
        <strain evidence="2 3">P7388</strain>
    </source>
</reference>
<evidence type="ECO:0000313" key="2">
    <source>
        <dbReference type="EMBL" id="MBP4137221.1"/>
    </source>
</evidence>
<dbReference type="RefSeq" id="WP_210665261.1">
    <property type="nucleotide sequence ID" value="NZ_JAGFBV010000004.1"/>
</dbReference>
<organism evidence="2 3">
    <name type="scientific">Flavobacterium geliluteum</name>
    <dbReference type="NCBI Taxonomy" id="2816120"/>
    <lineage>
        <taxon>Bacteria</taxon>
        <taxon>Pseudomonadati</taxon>
        <taxon>Bacteroidota</taxon>
        <taxon>Flavobacteriia</taxon>
        <taxon>Flavobacteriales</taxon>
        <taxon>Flavobacteriaceae</taxon>
        <taxon>Flavobacterium</taxon>
    </lineage>
</organism>
<dbReference type="EMBL" id="JAGFBV010000004">
    <property type="protein sequence ID" value="MBP4137221.1"/>
    <property type="molecule type" value="Genomic_DNA"/>
</dbReference>
<keyword evidence="1" id="KW-0472">Membrane</keyword>
<accession>A0A940X7B8</accession>
<dbReference type="AlphaFoldDB" id="A0A940X7B8"/>
<name>A0A940X7B8_9FLAO</name>
<keyword evidence="1" id="KW-0812">Transmembrane</keyword>
<keyword evidence="3" id="KW-1185">Reference proteome</keyword>